<comment type="similarity">
    <text evidence="2 4">Belongs to the eukaryotic RPB8 RNA polymerase subunit family.</text>
</comment>
<evidence type="ECO:0000256" key="3">
    <source>
        <dbReference type="ARBA" id="ARBA00023242"/>
    </source>
</evidence>
<proteinExistence type="inferred from homology"/>
<dbReference type="OrthoDB" id="20018at2759"/>
<evidence type="ECO:0000256" key="4">
    <source>
        <dbReference type="PIRNR" id="PIRNR000779"/>
    </source>
</evidence>
<dbReference type="SUPFAM" id="SSF50249">
    <property type="entry name" value="Nucleic acid-binding proteins"/>
    <property type="match status" value="1"/>
</dbReference>
<keyword evidence="3 4" id="KW-0539">Nucleus</keyword>
<dbReference type="EMBL" id="GL377302">
    <property type="protein sequence ID" value="EFJ03985.1"/>
    <property type="molecule type" value="Genomic_DNA"/>
</dbReference>
<dbReference type="Gene3D" id="2.40.50.140">
    <property type="entry name" value="Nucleic acid-binding proteins"/>
    <property type="match status" value="1"/>
</dbReference>
<dbReference type="GO" id="GO:0006367">
    <property type="term" value="P:transcription initiation at RNA polymerase II promoter"/>
    <property type="evidence" value="ECO:0007669"/>
    <property type="project" value="EnsemblFungi"/>
</dbReference>
<dbReference type="HOGENOM" id="CLU_103864_1_0_1"/>
<dbReference type="GO" id="GO:0042797">
    <property type="term" value="P:tRNA transcription by RNA polymerase III"/>
    <property type="evidence" value="ECO:0007669"/>
    <property type="project" value="EnsemblFungi"/>
</dbReference>
<dbReference type="OMA" id="KEDDKGW"/>
<dbReference type="KEGG" id="scm:SCHCO_02609938"/>
<dbReference type="GeneID" id="9585179"/>
<dbReference type="RefSeq" id="XP_003038887.1">
    <property type="nucleotide sequence ID" value="XM_003038841.1"/>
</dbReference>
<dbReference type="PANTHER" id="PTHR10917:SF0">
    <property type="entry name" value="DNA-DIRECTED RNA POLYMERASES I, II, AND III SUBUNIT RPABC3"/>
    <property type="match status" value="1"/>
</dbReference>
<organism evidence="6">
    <name type="scientific">Schizophyllum commune (strain H4-8 / FGSC 9210)</name>
    <name type="common">Split gill fungus</name>
    <dbReference type="NCBI Taxonomy" id="578458"/>
    <lineage>
        <taxon>Eukaryota</taxon>
        <taxon>Fungi</taxon>
        <taxon>Dikarya</taxon>
        <taxon>Basidiomycota</taxon>
        <taxon>Agaricomycotina</taxon>
        <taxon>Agaricomycetes</taxon>
        <taxon>Agaricomycetidae</taxon>
        <taxon>Agaricales</taxon>
        <taxon>Schizophyllaceae</taxon>
        <taxon>Schizophyllum</taxon>
    </lineage>
</organism>
<dbReference type="AlphaFoldDB" id="D8PKA0"/>
<evidence type="ECO:0000313" key="6">
    <source>
        <dbReference type="Proteomes" id="UP000007431"/>
    </source>
</evidence>
<dbReference type="GO" id="GO:0005665">
    <property type="term" value="C:RNA polymerase II, core complex"/>
    <property type="evidence" value="ECO:0007669"/>
    <property type="project" value="UniProtKB-UniRule"/>
</dbReference>
<dbReference type="SMART" id="SM00658">
    <property type="entry name" value="RPOL8c"/>
    <property type="match status" value="1"/>
</dbReference>
<dbReference type="InterPro" id="IPR012340">
    <property type="entry name" value="NA-bd_OB-fold"/>
</dbReference>
<dbReference type="GO" id="GO:0003968">
    <property type="term" value="F:RNA-directed RNA polymerase activity"/>
    <property type="evidence" value="ECO:0007669"/>
    <property type="project" value="EnsemblFungi"/>
</dbReference>
<dbReference type="STRING" id="578458.D8PKA0"/>
<gene>
    <name evidence="5" type="ORF">SCHCODRAFT_64989</name>
</gene>
<reference evidence="5 6" key="1">
    <citation type="journal article" date="2010" name="Nat. Biotechnol.">
        <title>Genome sequence of the model mushroom Schizophyllum commune.</title>
        <authorList>
            <person name="Ohm R.A."/>
            <person name="de Jong J.F."/>
            <person name="Lugones L.G."/>
            <person name="Aerts A."/>
            <person name="Kothe E."/>
            <person name="Stajich J.E."/>
            <person name="de Vries R.P."/>
            <person name="Record E."/>
            <person name="Levasseur A."/>
            <person name="Baker S.E."/>
            <person name="Bartholomew K.A."/>
            <person name="Coutinho P.M."/>
            <person name="Erdmann S."/>
            <person name="Fowler T.J."/>
            <person name="Gathman A.C."/>
            <person name="Lombard V."/>
            <person name="Henrissat B."/>
            <person name="Knabe N."/>
            <person name="Kuees U."/>
            <person name="Lilly W.W."/>
            <person name="Lindquist E."/>
            <person name="Lucas S."/>
            <person name="Magnuson J.K."/>
            <person name="Piumi F."/>
            <person name="Raudaskoski M."/>
            <person name="Salamov A."/>
            <person name="Schmutz J."/>
            <person name="Schwarze F.W.M.R."/>
            <person name="vanKuyk P.A."/>
            <person name="Horton J.S."/>
            <person name="Grigoriev I.V."/>
            <person name="Woesten H.A.B."/>
        </authorList>
    </citation>
    <scope>NUCLEOTIDE SEQUENCE [LARGE SCALE GENOMIC DNA]</scope>
    <source>
        <strain evidence="6">H4-8 / FGSC 9210</strain>
    </source>
</reference>
<dbReference type="Pfam" id="PF03870">
    <property type="entry name" value="RNA_pol_Rpb8"/>
    <property type="match status" value="1"/>
</dbReference>
<dbReference type="VEuPathDB" id="FungiDB:SCHCODRAFT_02609938"/>
<dbReference type="FunFam" id="2.40.50.140:FF:000191">
    <property type="entry name" value="DNA-directed RNA polymerases I, II, and III subunit RPABC3"/>
    <property type="match status" value="1"/>
</dbReference>
<protein>
    <recommendedName>
        <fullName evidence="4">DNA-directed RNA polymerases I, II, and III subunit RPABC3</fullName>
    </recommendedName>
</protein>
<accession>D8PKA0</accession>
<dbReference type="GO" id="GO:0006362">
    <property type="term" value="P:transcription elongation by RNA polymerase I"/>
    <property type="evidence" value="ECO:0007669"/>
    <property type="project" value="EnsemblFungi"/>
</dbReference>
<dbReference type="GO" id="GO:0006386">
    <property type="term" value="P:termination of RNA polymerase III transcription"/>
    <property type="evidence" value="ECO:0007669"/>
    <property type="project" value="EnsemblFungi"/>
</dbReference>
<sequence length="156" mass="17427">MASASSNIIFDDIFAVEDIDRAGKKFDRVSRLWSKSKNYEMELELDYNIELFPLSKGDHVAVALASSLSREPVGVAAEGEEADNKNTWRPGISANPGLEEDYDYVMFGKIYKYDESTGERSTVYASFGGLLMALTGNNRHLQNLTLGESVYILLRK</sequence>
<dbReference type="eggNOG" id="KOG3400">
    <property type="taxonomic scope" value="Eukaryota"/>
</dbReference>
<dbReference type="InParanoid" id="D8PKA0"/>
<comment type="subcellular location">
    <subcellularLocation>
        <location evidence="1">Nucleus</location>
    </subcellularLocation>
</comment>
<dbReference type="Proteomes" id="UP000007431">
    <property type="component" value="Unassembled WGS sequence"/>
</dbReference>
<evidence type="ECO:0000256" key="2">
    <source>
        <dbReference type="ARBA" id="ARBA00008912"/>
    </source>
</evidence>
<evidence type="ECO:0000313" key="5">
    <source>
        <dbReference type="EMBL" id="EFJ03985.1"/>
    </source>
</evidence>
<name>D8PKA0_SCHCM</name>
<dbReference type="GO" id="GO:0005736">
    <property type="term" value="C:RNA polymerase I complex"/>
    <property type="evidence" value="ECO:0007669"/>
    <property type="project" value="EnsemblFungi"/>
</dbReference>
<dbReference type="PIRSF" id="PIRSF000779">
    <property type="entry name" value="RNA_pol_Rpb8"/>
    <property type="match status" value="1"/>
</dbReference>
<dbReference type="PANTHER" id="PTHR10917">
    <property type="entry name" value="DNA-DIRECTED RNA POLYMERASES I, II, AND III SUBUNIT RPABC3"/>
    <property type="match status" value="1"/>
</dbReference>
<dbReference type="GO" id="GO:0005666">
    <property type="term" value="C:RNA polymerase III complex"/>
    <property type="evidence" value="ECO:0007669"/>
    <property type="project" value="EnsemblFungi"/>
</dbReference>
<dbReference type="GO" id="GO:0006361">
    <property type="term" value="P:transcription initiation at RNA polymerase I promoter"/>
    <property type="evidence" value="ECO:0007669"/>
    <property type="project" value="EnsemblFungi"/>
</dbReference>
<dbReference type="FunCoup" id="D8PKA0">
    <property type="interactions" value="423"/>
</dbReference>
<dbReference type="GO" id="GO:0006368">
    <property type="term" value="P:transcription elongation by RNA polymerase II"/>
    <property type="evidence" value="ECO:0007669"/>
    <property type="project" value="EnsemblFungi"/>
</dbReference>
<dbReference type="GO" id="GO:0006363">
    <property type="term" value="P:termination of RNA polymerase I transcription"/>
    <property type="evidence" value="ECO:0007669"/>
    <property type="project" value="EnsemblFungi"/>
</dbReference>
<keyword evidence="6" id="KW-1185">Reference proteome</keyword>
<dbReference type="InterPro" id="IPR005570">
    <property type="entry name" value="RPABC3"/>
</dbReference>
<dbReference type="GO" id="GO:0006384">
    <property type="term" value="P:transcription initiation at RNA polymerase III promoter"/>
    <property type="evidence" value="ECO:0007669"/>
    <property type="project" value="EnsemblFungi"/>
</dbReference>
<dbReference type="GO" id="GO:0003899">
    <property type="term" value="F:DNA-directed RNA polymerase activity"/>
    <property type="evidence" value="ECO:0007669"/>
    <property type="project" value="UniProtKB-UniRule"/>
</dbReference>
<evidence type="ECO:0000256" key="1">
    <source>
        <dbReference type="ARBA" id="ARBA00004123"/>
    </source>
</evidence>
<comment type="function">
    <text evidence="4">DNA-dependent RNA polymerase catalyzes the transcription of DNA into RNA using the four ribonucleoside triphosphates as substrates. Common component of RNA polymerases I, II and III which synthesize ribosomal RNA precursors, mRNA precursors and many functional non-coding RNAs, and small RNAs, such as 5S rRNA and tRNAs, respectively.</text>
</comment>